<name>A0A6A6QT39_9PEZI</name>
<evidence type="ECO:0000313" key="2">
    <source>
        <dbReference type="EMBL" id="KAF2495678.1"/>
    </source>
</evidence>
<dbReference type="InterPro" id="IPR032675">
    <property type="entry name" value="LRR_dom_sf"/>
</dbReference>
<reference evidence="2" key="1">
    <citation type="journal article" date="2020" name="Stud. Mycol.">
        <title>101 Dothideomycetes genomes: a test case for predicting lifestyles and emergence of pathogens.</title>
        <authorList>
            <person name="Haridas S."/>
            <person name="Albert R."/>
            <person name="Binder M."/>
            <person name="Bloem J."/>
            <person name="Labutti K."/>
            <person name="Salamov A."/>
            <person name="Andreopoulos B."/>
            <person name="Baker S."/>
            <person name="Barry K."/>
            <person name="Bills G."/>
            <person name="Bluhm B."/>
            <person name="Cannon C."/>
            <person name="Castanera R."/>
            <person name="Culley D."/>
            <person name="Daum C."/>
            <person name="Ezra D."/>
            <person name="Gonzalez J."/>
            <person name="Henrissat B."/>
            <person name="Kuo A."/>
            <person name="Liang C."/>
            <person name="Lipzen A."/>
            <person name="Lutzoni F."/>
            <person name="Magnuson J."/>
            <person name="Mondo S."/>
            <person name="Nolan M."/>
            <person name="Ohm R."/>
            <person name="Pangilinan J."/>
            <person name="Park H.-J."/>
            <person name="Ramirez L."/>
            <person name="Alfaro M."/>
            <person name="Sun H."/>
            <person name="Tritt A."/>
            <person name="Yoshinaga Y."/>
            <person name="Zwiers L.-H."/>
            <person name="Turgeon B."/>
            <person name="Goodwin S."/>
            <person name="Spatafora J."/>
            <person name="Crous P."/>
            <person name="Grigoriev I."/>
        </authorList>
    </citation>
    <scope>NUCLEOTIDE SEQUENCE</scope>
    <source>
        <strain evidence="2">CBS 269.34</strain>
    </source>
</reference>
<keyword evidence="3" id="KW-1185">Reference proteome</keyword>
<evidence type="ECO:0000256" key="1">
    <source>
        <dbReference type="SAM" id="MobiDB-lite"/>
    </source>
</evidence>
<dbReference type="Proteomes" id="UP000799750">
    <property type="component" value="Unassembled WGS sequence"/>
</dbReference>
<proteinExistence type="predicted"/>
<protein>
    <submittedName>
        <fullName evidence="2">Uncharacterized protein</fullName>
    </submittedName>
</protein>
<dbReference type="AlphaFoldDB" id="A0A6A6QT39"/>
<gene>
    <name evidence="2" type="ORF">BU16DRAFT_610733</name>
</gene>
<dbReference type="Gene3D" id="3.80.10.10">
    <property type="entry name" value="Ribonuclease Inhibitor"/>
    <property type="match status" value="1"/>
</dbReference>
<accession>A0A6A6QT39</accession>
<feature type="compositionally biased region" description="Polar residues" evidence="1">
    <location>
        <begin position="22"/>
        <end position="41"/>
    </location>
</feature>
<organism evidence="2 3">
    <name type="scientific">Lophium mytilinum</name>
    <dbReference type="NCBI Taxonomy" id="390894"/>
    <lineage>
        <taxon>Eukaryota</taxon>
        <taxon>Fungi</taxon>
        <taxon>Dikarya</taxon>
        <taxon>Ascomycota</taxon>
        <taxon>Pezizomycotina</taxon>
        <taxon>Dothideomycetes</taxon>
        <taxon>Pleosporomycetidae</taxon>
        <taxon>Mytilinidiales</taxon>
        <taxon>Mytilinidiaceae</taxon>
        <taxon>Lophium</taxon>
    </lineage>
</organism>
<evidence type="ECO:0000313" key="3">
    <source>
        <dbReference type="Proteomes" id="UP000799750"/>
    </source>
</evidence>
<sequence>MAGSFPVSKGSSTMASLHENLTRQSVSSSTESPSRAGQQTPFHKLPLELVPLVFRQLEDWKHSKYEREPHLTNESKEAIKSFRLVSRNMLQQSKSSFRKVVEDSMKPFYANRTSMAKLQELSQSDFAPYLTTLTISCLGFKDGEPESWYITEEPPEPFCVSWNAFDWVPHRADLPASFWDIVSKYNCDVGPINPLVYSGEFLRILSQDIFPRFPRLKHLHFSADPEWSRLDTFLASEDWSFAHYIGEDWKDKFMQNTAIVSHEVIMRTALQACGLAKVRLESLSFTGCDHVQSRLARNCFSAEDINKLPSALPEDTLKDLKSLSMYIKPLDELDEDIEDFSEDELLTMQAVKPQFFEIMPSLEKLDLESFGPSEKQLASLSAAKLPKLTSLQVAAGSNRFLQYDDLTRILSAHKGIKHLALGYAMFEEDNTSTSDEDALGYPTLHTERKNGWKDFFRFLGKELSLDTFWLLGPSVYSIPLDPNGEFVYAEFRLDRDKDLKNAWLSAAAESRLQGDWFPYAEIGAVRPPNLRFSVFESSEFEDLGIKIHSLEG</sequence>
<feature type="region of interest" description="Disordered" evidence="1">
    <location>
        <begin position="1"/>
        <end position="41"/>
    </location>
</feature>
<dbReference type="SUPFAM" id="SSF52047">
    <property type="entry name" value="RNI-like"/>
    <property type="match status" value="1"/>
</dbReference>
<dbReference type="EMBL" id="MU004189">
    <property type="protein sequence ID" value="KAF2495678.1"/>
    <property type="molecule type" value="Genomic_DNA"/>
</dbReference>